<evidence type="ECO:0000256" key="2">
    <source>
        <dbReference type="SAM" id="SignalP"/>
    </source>
</evidence>
<organism evidence="3 4">
    <name type="scientific">Colletotrichum plurivorum</name>
    <dbReference type="NCBI Taxonomy" id="2175906"/>
    <lineage>
        <taxon>Eukaryota</taxon>
        <taxon>Fungi</taxon>
        <taxon>Dikarya</taxon>
        <taxon>Ascomycota</taxon>
        <taxon>Pezizomycotina</taxon>
        <taxon>Sordariomycetes</taxon>
        <taxon>Hypocreomycetidae</taxon>
        <taxon>Glomerellales</taxon>
        <taxon>Glomerellaceae</taxon>
        <taxon>Colletotrichum</taxon>
        <taxon>Colletotrichum orchidearum species complex</taxon>
    </lineage>
</organism>
<accession>A0A8H6JCN6</accession>
<protein>
    <submittedName>
        <fullName evidence="3">Uncharacterized protein</fullName>
    </submittedName>
</protein>
<dbReference type="EMBL" id="WIGO01000503">
    <property type="protein sequence ID" value="KAF6810278.1"/>
    <property type="molecule type" value="Genomic_DNA"/>
</dbReference>
<dbReference type="Proteomes" id="UP000654918">
    <property type="component" value="Unassembled WGS sequence"/>
</dbReference>
<comment type="caution">
    <text evidence="3">The sequence shown here is derived from an EMBL/GenBank/DDBJ whole genome shotgun (WGS) entry which is preliminary data.</text>
</comment>
<sequence>MTHATKLLIAAWAVTQAALPTAAQSSRNSSCRPGIVNVANERFHFNSTGSMSFDIGGQDEWYLSYLLEDARPGFVRYDDWATAQLLQSFISVPESFIGSARGNETNACLYIMRGLNKTSEVEPGDDASESCKGVLSDECIERLQNFEGPTDGDCPNMTDIEEECGFAVSDSRAMNFSDASCTMDELPHINLPEGYRSYATEFSGLLLPADNDLESFEMYDLRVRQSIPFLITTRDSEGTHAEILCMAPNNVTDGSREPEELEFESTSGAQ</sequence>
<dbReference type="AlphaFoldDB" id="A0A8H6JCN6"/>
<evidence type="ECO:0000313" key="3">
    <source>
        <dbReference type="EMBL" id="KAF6810278.1"/>
    </source>
</evidence>
<evidence type="ECO:0000313" key="4">
    <source>
        <dbReference type="Proteomes" id="UP000654918"/>
    </source>
</evidence>
<keyword evidence="2" id="KW-0732">Signal</keyword>
<keyword evidence="4" id="KW-1185">Reference proteome</keyword>
<gene>
    <name evidence="3" type="ORF">CPLU01_15346</name>
</gene>
<feature type="signal peptide" evidence="2">
    <location>
        <begin position="1"/>
        <end position="17"/>
    </location>
</feature>
<proteinExistence type="predicted"/>
<evidence type="ECO:0000256" key="1">
    <source>
        <dbReference type="SAM" id="MobiDB-lite"/>
    </source>
</evidence>
<feature type="region of interest" description="Disordered" evidence="1">
    <location>
        <begin position="249"/>
        <end position="270"/>
    </location>
</feature>
<feature type="chain" id="PRO_5034508905" evidence="2">
    <location>
        <begin position="18"/>
        <end position="270"/>
    </location>
</feature>
<reference evidence="3" key="1">
    <citation type="journal article" date="2020" name="Phytopathology">
        <title>Genome Sequence Resources of Colletotrichum truncatum, C. plurivorum, C. musicola, and C. sojae: Four Species Pathogenic to Soybean (Glycine max).</title>
        <authorList>
            <person name="Rogerio F."/>
            <person name="Boufleur T.R."/>
            <person name="Ciampi-Guillardi M."/>
            <person name="Sukno S.A."/>
            <person name="Thon M.R."/>
            <person name="Massola Junior N.S."/>
            <person name="Baroncelli R."/>
        </authorList>
    </citation>
    <scope>NUCLEOTIDE SEQUENCE</scope>
    <source>
        <strain evidence="3">LFN00145</strain>
    </source>
</reference>
<name>A0A8H6JCN6_9PEZI</name>